<name>A0A841JUX3_9BACT</name>
<sequence length="505" mass="54638">MQRYSAFLATVLVTLISNPSSSFAQYGYQYGNSNQHSSANSFATTTPIKHLVVIFDENISFDHYFGTYPNAANPAGEPSFHASPSTLAINGLTSTLLNNNPDSAAPFRLDRSEAVTCDNDNHYTDEQKAYNGGLINEVSELLSGTGTDCTPNLAMGYYDGNTVTALWNYAQHYAMSDNFFASTFGTTVMGHLNLITGQTHGATPATVSGKVVNGSVIANIDPTADDCSTGTTIQMSGKNVGDLLNAKKITWGWFYGDWTPSSTTGGKAQCITEADPHYTPFQYYASTANPHHLPPTSVKTIGTTDQANHQYALTDFWNAVSANNIPAVSFLKAPADQTGHPSTSSPLAEQTFLVDTINRLQESPDWKDMAILIAWDDSDGWYDHVLAPIVNPSSDPSNDALLGAAGLCGTAKSGAYLDRCGYGPRLPFLVISPFARENFVGHSVADQSSILRFIEDNWQVGRIGDQSFDAISGSILNLFDFDANNRGYDRTLILDPNTGESQRQW</sequence>
<dbReference type="EC" id="3.1.4.3" evidence="3"/>
<comment type="caution">
    <text evidence="3">The sequence shown here is derived from an EMBL/GenBank/DDBJ whole genome shotgun (WGS) entry which is preliminary data.</text>
</comment>
<evidence type="ECO:0000256" key="2">
    <source>
        <dbReference type="SAM" id="SignalP"/>
    </source>
</evidence>
<keyword evidence="4" id="KW-1185">Reference proteome</keyword>
<dbReference type="PANTHER" id="PTHR31956">
    <property type="entry name" value="NON-SPECIFIC PHOSPHOLIPASE C4-RELATED"/>
    <property type="match status" value="1"/>
</dbReference>
<evidence type="ECO:0000313" key="4">
    <source>
        <dbReference type="Proteomes" id="UP000538666"/>
    </source>
</evidence>
<organism evidence="3 4">
    <name type="scientific">Silvibacterium bohemicum</name>
    <dbReference type="NCBI Taxonomy" id="1577686"/>
    <lineage>
        <taxon>Bacteria</taxon>
        <taxon>Pseudomonadati</taxon>
        <taxon>Acidobacteriota</taxon>
        <taxon>Terriglobia</taxon>
        <taxon>Terriglobales</taxon>
        <taxon>Acidobacteriaceae</taxon>
        <taxon>Silvibacterium</taxon>
    </lineage>
</organism>
<evidence type="ECO:0000256" key="1">
    <source>
        <dbReference type="ARBA" id="ARBA00022801"/>
    </source>
</evidence>
<dbReference type="Pfam" id="PF04185">
    <property type="entry name" value="Phosphoesterase"/>
    <property type="match status" value="1"/>
</dbReference>
<dbReference type="CDD" id="cd16013">
    <property type="entry name" value="AcpA"/>
    <property type="match status" value="1"/>
</dbReference>
<dbReference type="EMBL" id="JACHEK010000003">
    <property type="protein sequence ID" value="MBB6143549.1"/>
    <property type="molecule type" value="Genomic_DNA"/>
</dbReference>
<dbReference type="InterPro" id="IPR017850">
    <property type="entry name" value="Alkaline_phosphatase_core_sf"/>
</dbReference>
<protein>
    <submittedName>
        <fullName evidence="3">Phospholipase C</fullName>
        <ecNumber evidence="3">3.1.4.3</ecNumber>
    </submittedName>
</protein>
<dbReference type="Proteomes" id="UP000538666">
    <property type="component" value="Unassembled WGS sequence"/>
</dbReference>
<keyword evidence="1 3" id="KW-0378">Hydrolase</keyword>
<dbReference type="OrthoDB" id="9770871at2"/>
<dbReference type="AlphaFoldDB" id="A0A841JUX3"/>
<proteinExistence type="predicted"/>
<dbReference type="Gene3D" id="3.40.720.10">
    <property type="entry name" value="Alkaline Phosphatase, subunit A"/>
    <property type="match status" value="2"/>
</dbReference>
<accession>A0A841JUX3</accession>
<dbReference type="RefSeq" id="WP_050058825.1">
    <property type="nucleotide sequence ID" value="NZ_JACHEK010000003.1"/>
</dbReference>
<reference evidence="3 4" key="1">
    <citation type="submission" date="2020-08" db="EMBL/GenBank/DDBJ databases">
        <title>Genomic Encyclopedia of Type Strains, Phase IV (KMG-IV): sequencing the most valuable type-strain genomes for metagenomic binning, comparative biology and taxonomic classification.</title>
        <authorList>
            <person name="Goeker M."/>
        </authorList>
    </citation>
    <scope>NUCLEOTIDE SEQUENCE [LARGE SCALE GENOMIC DNA]</scope>
    <source>
        <strain evidence="3 4">DSM 103733</strain>
    </source>
</reference>
<dbReference type="GO" id="GO:0034480">
    <property type="term" value="F:phosphatidylcholine phospholipase C activity"/>
    <property type="evidence" value="ECO:0007669"/>
    <property type="project" value="UniProtKB-EC"/>
</dbReference>
<dbReference type="InterPro" id="IPR007312">
    <property type="entry name" value="Phosphoesterase"/>
</dbReference>
<feature type="signal peptide" evidence="2">
    <location>
        <begin position="1"/>
        <end position="24"/>
    </location>
</feature>
<gene>
    <name evidence="3" type="ORF">HNQ77_001498</name>
</gene>
<dbReference type="PANTHER" id="PTHR31956:SF1">
    <property type="entry name" value="NON-SPECIFIC PHOSPHOLIPASE C1"/>
    <property type="match status" value="1"/>
</dbReference>
<feature type="chain" id="PRO_5032427889" evidence="2">
    <location>
        <begin position="25"/>
        <end position="505"/>
    </location>
</feature>
<evidence type="ECO:0000313" key="3">
    <source>
        <dbReference type="EMBL" id="MBB6143549.1"/>
    </source>
</evidence>
<keyword evidence="2" id="KW-0732">Signal</keyword>